<sequence length="55" mass="6279">MIDQGLFSTSPLIKRISSSKPNQSFTTGMEVRKSRQWRREGRPDGDEDNVVNVVK</sequence>
<reference evidence="3" key="1">
    <citation type="journal article" date="2017" name="Front. Plant Sci.">
        <title>Climate Clever Clovers: New Paradigm to Reduce the Environmental Footprint of Ruminants by Breeding Low Methanogenic Forages Utilizing Haplotype Variation.</title>
        <authorList>
            <person name="Kaur P."/>
            <person name="Appels R."/>
            <person name="Bayer P.E."/>
            <person name="Keeble-Gagnere G."/>
            <person name="Wang J."/>
            <person name="Hirakawa H."/>
            <person name="Shirasawa K."/>
            <person name="Vercoe P."/>
            <person name="Stefanova K."/>
            <person name="Durmic Z."/>
            <person name="Nichols P."/>
            <person name="Revell C."/>
            <person name="Isobe S.N."/>
            <person name="Edwards D."/>
            <person name="Erskine W."/>
        </authorList>
    </citation>
    <scope>NUCLEOTIDE SEQUENCE [LARGE SCALE GENOMIC DNA]</scope>
    <source>
        <strain evidence="3">cv. Daliak</strain>
    </source>
</reference>
<organism evidence="2 3">
    <name type="scientific">Trifolium subterraneum</name>
    <name type="common">Subterranean clover</name>
    <dbReference type="NCBI Taxonomy" id="3900"/>
    <lineage>
        <taxon>Eukaryota</taxon>
        <taxon>Viridiplantae</taxon>
        <taxon>Streptophyta</taxon>
        <taxon>Embryophyta</taxon>
        <taxon>Tracheophyta</taxon>
        <taxon>Spermatophyta</taxon>
        <taxon>Magnoliopsida</taxon>
        <taxon>eudicotyledons</taxon>
        <taxon>Gunneridae</taxon>
        <taxon>Pentapetalae</taxon>
        <taxon>rosids</taxon>
        <taxon>fabids</taxon>
        <taxon>Fabales</taxon>
        <taxon>Fabaceae</taxon>
        <taxon>Papilionoideae</taxon>
        <taxon>50 kb inversion clade</taxon>
        <taxon>NPAAA clade</taxon>
        <taxon>Hologalegina</taxon>
        <taxon>IRL clade</taxon>
        <taxon>Trifolieae</taxon>
        <taxon>Trifolium</taxon>
    </lineage>
</organism>
<feature type="compositionally biased region" description="Polar residues" evidence="1">
    <location>
        <begin position="1"/>
        <end position="27"/>
    </location>
</feature>
<dbReference type="AlphaFoldDB" id="A0A2Z6M5N3"/>
<dbReference type="EMBL" id="DF973352">
    <property type="protein sequence ID" value="GAU27366.1"/>
    <property type="molecule type" value="Genomic_DNA"/>
</dbReference>
<proteinExistence type="predicted"/>
<evidence type="ECO:0000256" key="1">
    <source>
        <dbReference type="SAM" id="MobiDB-lite"/>
    </source>
</evidence>
<keyword evidence="3" id="KW-1185">Reference proteome</keyword>
<evidence type="ECO:0000313" key="3">
    <source>
        <dbReference type="Proteomes" id="UP000242715"/>
    </source>
</evidence>
<protein>
    <submittedName>
        <fullName evidence="2">Uncharacterized protein</fullName>
    </submittedName>
</protein>
<accession>A0A2Z6M5N3</accession>
<feature type="region of interest" description="Disordered" evidence="1">
    <location>
        <begin position="1"/>
        <end position="55"/>
    </location>
</feature>
<feature type="compositionally biased region" description="Basic and acidic residues" evidence="1">
    <location>
        <begin position="30"/>
        <end position="44"/>
    </location>
</feature>
<name>A0A2Z6M5N3_TRISU</name>
<evidence type="ECO:0000313" key="2">
    <source>
        <dbReference type="EMBL" id="GAU27366.1"/>
    </source>
</evidence>
<dbReference type="Proteomes" id="UP000242715">
    <property type="component" value="Unassembled WGS sequence"/>
</dbReference>
<gene>
    <name evidence="2" type="ORF">TSUD_55190</name>
</gene>